<reference evidence="3" key="1">
    <citation type="submission" date="2025-08" db="UniProtKB">
        <authorList>
            <consortium name="RefSeq"/>
        </authorList>
    </citation>
    <scope>IDENTIFICATION</scope>
</reference>
<feature type="compositionally biased region" description="Pro residues" evidence="1">
    <location>
        <begin position="41"/>
        <end position="60"/>
    </location>
</feature>
<feature type="compositionally biased region" description="Polar residues" evidence="1">
    <location>
        <begin position="1"/>
        <end position="12"/>
    </location>
</feature>
<dbReference type="OrthoDB" id="1925325at2759"/>
<dbReference type="Proteomes" id="UP000504607">
    <property type="component" value="Chromosome 5"/>
</dbReference>
<organism evidence="2 3">
    <name type="scientific">Elaeis guineensis var. tenera</name>
    <name type="common">Oil palm</name>
    <dbReference type="NCBI Taxonomy" id="51953"/>
    <lineage>
        <taxon>Eukaryota</taxon>
        <taxon>Viridiplantae</taxon>
        <taxon>Streptophyta</taxon>
        <taxon>Embryophyta</taxon>
        <taxon>Tracheophyta</taxon>
        <taxon>Spermatophyta</taxon>
        <taxon>Magnoliopsida</taxon>
        <taxon>Liliopsida</taxon>
        <taxon>Arecaceae</taxon>
        <taxon>Arecoideae</taxon>
        <taxon>Cocoseae</taxon>
        <taxon>Elaeidinae</taxon>
        <taxon>Elaeis</taxon>
    </lineage>
</organism>
<evidence type="ECO:0000313" key="3">
    <source>
        <dbReference type="RefSeq" id="XP_029120711.1"/>
    </source>
</evidence>
<protein>
    <submittedName>
        <fullName evidence="3">Uncharacterized protein LOC105046314</fullName>
    </submittedName>
</protein>
<proteinExistence type="predicted"/>
<accession>A0A8N4F7I8</accession>
<keyword evidence="2" id="KW-1185">Reference proteome</keyword>
<name>A0A8N4F7I8_ELAGV</name>
<gene>
    <name evidence="3" type="primary">LOC105046314</name>
</gene>
<evidence type="ECO:0000313" key="2">
    <source>
        <dbReference type="Proteomes" id="UP000504607"/>
    </source>
</evidence>
<sequence length="129" mass="13951">MASSQSFPSSTRRPCPGFNPNTNPTPSRSMHSRTSRSATPHHPPLPPAPLSPLPSPPSLPRPSLIQKNPDSTMGFRLGLGSQVKRFFIPSPAKEKPLNGQSLVGGFDFKGKVVDREQVLEAQTLHGLFC</sequence>
<dbReference type="AlphaFoldDB" id="A0A8N4F7I8"/>
<evidence type="ECO:0000256" key="1">
    <source>
        <dbReference type="SAM" id="MobiDB-lite"/>
    </source>
</evidence>
<feature type="region of interest" description="Disordered" evidence="1">
    <location>
        <begin position="1"/>
        <end position="75"/>
    </location>
</feature>
<dbReference type="RefSeq" id="XP_029120711.1">
    <property type="nucleotide sequence ID" value="XM_029264878.1"/>
</dbReference>
<feature type="compositionally biased region" description="Polar residues" evidence="1">
    <location>
        <begin position="19"/>
        <end position="29"/>
    </location>
</feature>